<keyword evidence="1" id="KW-1133">Transmembrane helix</keyword>
<dbReference type="AlphaFoldDB" id="A0A164L8Q0"/>
<organism evidence="2 3">
    <name type="scientific">Daphnia magna</name>
    <dbReference type="NCBI Taxonomy" id="35525"/>
    <lineage>
        <taxon>Eukaryota</taxon>
        <taxon>Metazoa</taxon>
        <taxon>Ecdysozoa</taxon>
        <taxon>Arthropoda</taxon>
        <taxon>Crustacea</taxon>
        <taxon>Branchiopoda</taxon>
        <taxon>Diplostraca</taxon>
        <taxon>Cladocera</taxon>
        <taxon>Anomopoda</taxon>
        <taxon>Daphniidae</taxon>
        <taxon>Daphnia</taxon>
    </lineage>
</organism>
<name>A0A164L8Q0_9CRUS</name>
<evidence type="ECO:0000256" key="1">
    <source>
        <dbReference type="SAM" id="Phobius"/>
    </source>
</evidence>
<dbReference type="Proteomes" id="UP000076858">
    <property type="component" value="Unassembled WGS sequence"/>
</dbReference>
<evidence type="ECO:0000313" key="2">
    <source>
        <dbReference type="EMBL" id="KZS03890.1"/>
    </source>
</evidence>
<accession>A0A164L8Q0</accession>
<evidence type="ECO:0000313" key="3">
    <source>
        <dbReference type="Proteomes" id="UP000076858"/>
    </source>
</evidence>
<keyword evidence="1" id="KW-0812">Transmembrane</keyword>
<reference evidence="2 3" key="1">
    <citation type="submission" date="2016-03" db="EMBL/GenBank/DDBJ databases">
        <title>EvidentialGene: Evidence-directed Construction of Genes on Genomes.</title>
        <authorList>
            <person name="Gilbert D.G."/>
            <person name="Choi J.-H."/>
            <person name="Mockaitis K."/>
            <person name="Colbourne J."/>
            <person name="Pfrender M."/>
        </authorList>
    </citation>
    <scope>NUCLEOTIDE SEQUENCE [LARGE SCALE GENOMIC DNA]</scope>
    <source>
        <strain evidence="2 3">Xinb3</strain>
        <tissue evidence="2">Complete organism</tissue>
    </source>
</reference>
<feature type="transmembrane region" description="Helical" evidence="1">
    <location>
        <begin position="48"/>
        <end position="71"/>
    </location>
</feature>
<keyword evidence="3" id="KW-1185">Reference proteome</keyword>
<protein>
    <submittedName>
        <fullName evidence="2">Uncharacterized protein</fullName>
    </submittedName>
</protein>
<keyword evidence="1" id="KW-0472">Membrane</keyword>
<sequence>MDGHQVTLVMVESQTSHNTSVKKKIRIFFLVWSGNHLQSNFGRRRNRFFQTVFFFFSFTSLAIYFSVIAVYI</sequence>
<proteinExistence type="predicted"/>
<gene>
    <name evidence="2" type="ORF">APZ42_033237</name>
</gene>
<dbReference type="EMBL" id="LRGB01003163">
    <property type="protein sequence ID" value="KZS03890.1"/>
    <property type="molecule type" value="Genomic_DNA"/>
</dbReference>
<comment type="caution">
    <text evidence="2">The sequence shown here is derived from an EMBL/GenBank/DDBJ whole genome shotgun (WGS) entry which is preliminary data.</text>
</comment>